<proteinExistence type="predicted"/>
<keyword evidence="2" id="KW-1185">Reference proteome</keyword>
<accession>A0A9Q2KWM6</accession>
<name>A0A9Q2KWM6_9GAMM</name>
<gene>
    <name evidence="1" type="ORF">IB647_05495</name>
</gene>
<dbReference type="Proteomes" id="UP000701999">
    <property type="component" value="Unassembled WGS sequence"/>
</dbReference>
<comment type="caution">
    <text evidence="1">The sequence shown here is derived from an EMBL/GenBank/DDBJ whole genome shotgun (WGS) entry which is preliminary data.</text>
</comment>
<organism evidence="1 2">
    <name type="scientific">Francisella noatunensis</name>
    <dbReference type="NCBI Taxonomy" id="657445"/>
    <lineage>
        <taxon>Bacteria</taxon>
        <taxon>Pseudomonadati</taxon>
        <taxon>Pseudomonadota</taxon>
        <taxon>Gammaproteobacteria</taxon>
        <taxon>Thiotrichales</taxon>
        <taxon>Francisellaceae</taxon>
        <taxon>Francisella</taxon>
    </lineage>
</organism>
<dbReference type="RefSeq" id="WP_200147181.1">
    <property type="nucleotide sequence ID" value="NZ_JACVKM010000157.1"/>
</dbReference>
<reference evidence="1 2" key="1">
    <citation type="submission" date="2020-09" db="EMBL/GenBank/DDBJ databases">
        <title>Development of specific Francisella tularensis PCR assay based on in-depth characterization of family Francisellaceae.</title>
        <authorList>
            <person name="Ohrman C."/>
            <person name="Sahl J."/>
            <person name="Sjodin A."/>
            <person name="Uneklint I."/>
            <person name="Ballard R."/>
            <person name="Karlsson L."/>
            <person name="Mcdonough R."/>
            <person name="Sundell D."/>
            <person name="Soria K."/>
            <person name="Brindeflk B."/>
            <person name="Vallesi A."/>
            <person name="Ramirez-Paredes J.G."/>
            <person name="Colquhoun D."/>
            <person name="Myrtennas K."/>
            <person name="Birdsell D."/>
            <person name="Johansson A."/>
            <person name="Wagner D."/>
            <person name="Forsman M."/>
        </authorList>
    </citation>
    <scope>NUCLEOTIDE SEQUENCE [LARGE SCALE GENOMIC DNA]</scope>
    <source>
        <strain evidence="1 2">FSC1140</strain>
    </source>
</reference>
<sequence length="56" mass="6578">MKENKNLVLSNRLIKGRYQLTKEEQICLDLSNSWDSSKLISKIGFLRGKLKQLNRK</sequence>
<evidence type="ECO:0000313" key="1">
    <source>
        <dbReference type="EMBL" id="MBK2065135.1"/>
    </source>
</evidence>
<dbReference type="EMBL" id="JACVKN010000124">
    <property type="protein sequence ID" value="MBK2065135.1"/>
    <property type="molecule type" value="Genomic_DNA"/>
</dbReference>
<dbReference type="AlphaFoldDB" id="A0A9Q2KWM6"/>
<protein>
    <submittedName>
        <fullName evidence="1">Uncharacterized protein</fullName>
    </submittedName>
</protein>
<evidence type="ECO:0000313" key="2">
    <source>
        <dbReference type="Proteomes" id="UP000701999"/>
    </source>
</evidence>